<feature type="compositionally biased region" description="Polar residues" evidence="1">
    <location>
        <begin position="370"/>
        <end position="384"/>
    </location>
</feature>
<feature type="region of interest" description="Disordered" evidence="1">
    <location>
        <begin position="640"/>
        <end position="664"/>
    </location>
</feature>
<feature type="compositionally biased region" description="Pro residues" evidence="1">
    <location>
        <begin position="102"/>
        <end position="111"/>
    </location>
</feature>
<feature type="compositionally biased region" description="Polar residues" evidence="1">
    <location>
        <begin position="394"/>
        <end position="412"/>
    </location>
</feature>
<organism evidence="2 3">
    <name type="scientific">Diplogelasinospora grovesii</name>
    <dbReference type="NCBI Taxonomy" id="303347"/>
    <lineage>
        <taxon>Eukaryota</taxon>
        <taxon>Fungi</taxon>
        <taxon>Dikarya</taxon>
        <taxon>Ascomycota</taxon>
        <taxon>Pezizomycotina</taxon>
        <taxon>Sordariomycetes</taxon>
        <taxon>Sordariomycetidae</taxon>
        <taxon>Sordariales</taxon>
        <taxon>Diplogelasinosporaceae</taxon>
        <taxon>Diplogelasinospora</taxon>
    </lineage>
</organism>
<reference evidence="3" key="1">
    <citation type="journal article" date="2023" name="Mol. Phylogenet. Evol.">
        <title>Genome-scale phylogeny and comparative genomics of the fungal order Sordariales.</title>
        <authorList>
            <person name="Hensen N."/>
            <person name="Bonometti L."/>
            <person name="Westerberg I."/>
            <person name="Brannstrom I.O."/>
            <person name="Guillou S."/>
            <person name="Cros-Aarteil S."/>
            <person name="Calhoun S."/>
            <person name="Haridas S."/>
            <person name="Kuo A."/>
            <person name="Mondo S."/>
            <person name="Pangilinan J."/>
            <person name="Riley R."/>
            <person name="LaButti K."/>
            <person name="Andreopoulos B."/>
            <person name="Lipzen A."/>
            <person name="Chen C."/>
            <person name="Yan M."/>
            <person name="Daum C."/>
            <person name="Ng V."/>
            <person name="Clum A."/>
            <person name="Steindorff A."/>
            <person name="Ohm R.A."/>
            <person name="Martin F."/>
            <person name="Silar P."/>
            <person name="Natvig D.O."/>
            <person name="Lalanne C."/>
            <person name="Gautier V."/>
            <person name="Ament-Velasquez S.L."/>
            <person name="Kruys A."/>
            <person name="Hutchinson M.I."/>
            <person name="Powell A.J."/>
            <person name="Barry K."/>
            <person name="Miller A.N."/>
            <person name="Grigoriev I.V."/>
            <person name="Debuchy R."/>
            <person name="Gladieux P."/>
            <person name="Hiltunen Thoren M."/>
            <person name="Johannesson H."/>
        </authorList>
    </citation>
    <scope>NUCLEOTIDE SEQUENCE [LARGE SCALE GENOMIC DNA]</scope>
    <source>
        <strain evidence="3">CBS 340.73</strain>
    </source>
</reference>
<dbReference type="Proteomes" id="UP001303473">
    <property type="component" value="Unassembled WGS sequence"/>
</dbReference>
<feature type="compositionally biased region" description="Low complexity" evidence="1">
    <location>
        <begin position="114"/>
        <end position="126"/>
    </location>
</feature>
<feature type="compositionally biased region" description="Basic residues" evidence="1">
    <location>
        <begin position="277"/>
        <end position="293"/>
    </location>
</feature>
<feature type="compositionally biased region" description="Polar residues" evidence="1">
    <location>
        <begin position="640"/>
        <end position="655"/>
    </location>
</feature>
<dbReference type="EMBL" id="MU853764">
    <property type="protein sequence ID" value="KAK3943749.1"/>
    <property type="molecule type" value="Genomic_DNA"/>
</dbReference>
<evidence type="ECO:0000313" key="3">
    <source>
        <dbReference type="Proteomes" id="UP001303473"/>
    </source>
</evidence>
<proteinExistence type="predicted"/>
<gene>
    <name evidence="2" type="ORF">QBC46DRAFT_306949</name>
</gene>
<dbReference type="AlphaFoldDB" id="A0AAN6NDH7"/>
<keyword evidence="3" id="KW-1185">Reference proteome</keyword>
<feature type="compositionally biased region" description="Polar residues" evidence="1">
    <location>
        <begin position="149"/>
        <end position="160"/>
    </location>
</feature>
<accession>A0AAN6NDH7</accession>
<protein>
    <submittedName>
        <fullName evidence="2">Uncharacterized protein</fullName>
    </submittedName>
</protein>
<feature type="region of interest" description="Disordered" evidence="1">
    <location>
        <begin position="220"/>
        <end position="303"/>
    </location>
</feature>
<feature type="region of interest" description="Disordered" evidence="1">
    <location>
        <begin position="345"/>
        <end position="446"/>
    </location>
</feature>
<sequence length="798" mass="87273">MLARSGFSIRRFVSQRRPVTGFEDDDVSYFYHDDDEIDTIKAAHKDYLPRIKTWKPSLGIRKGTKPAIIIRRSEDIHKINDIPPLPDTPHSSRSSLCSCEPATPPSSPPRRPGNRSPPRSPLLCPSQLEHGGDARPPSPRVLDHDDESSLQYRPETTANNLLEDPTKPETIPELEEQAESDQLAATTATADKKTQSEGLSDDLQQLIRETDDAFKLRDSFSEAKLHTPTSPHRPAIPVRRNSKRLSQSSIKSPMKNSAAKFPLAPSAARLTSVSVSKTKRTRSKKSSSRRRSSRAISLPKPSSRWTLSESAKDLFTIRIFHRIEADEMLPESTLQEIRMSRACKAGSHWRSLSTDTVSTTASDMTDENDTTPTEPSPIQATQIGAGTLGHSRSRSVPTTATPPFSFPLNKQQAEAAPPKEVSRGDSPTVRNEEEEEEEEEEEDTLPIMIPQRKKMPKSISFKSIAAIFPSSSSSSSTPAPVPTIKSVHRRLPSRQLPPLPTIPEVISTPETSILSPSSVHQAPWSPTSNPKTVNPDDYVILPSTPFSFTMPTFRHGPIRLAKADLSIGKLAAAVDDTLDWTAFQMAILGGAGDFFGESTDYSRPSDAELDELDDVSAWFSGFGFDGPGRLVSDTATITAVSPQTPPQTTVLTDGDSSSTPKMSVSVSSDLPILVETELPPPLPLLDCYQQKQMQKQMHNQHNRQSSTTATTVKMAATMMGGGGGGGKNHAGLEIDPTLRRPSVDSVNSLPQSPMLDLVVSRDVDGNEYVVPMGFNLGHDLGDFLKWEAEHVFGAGYYA</sequence>
<evidence type="ECO:0000313" key="2">
    <source>
        <dbReference type="EMBL" id="KAK3943749.1"/>
    </source>
</evidence>
<feature type="compositionally biased region" description="Polar residues" evidence="1">
    <location>
        <begin position="350"/>
        <end position="363"/>
    </location>
</feature>
<feature type="region of interest" description="Disordered" evidence="1">
    <location>
        <begin position="79"/>
        <end position="203"/>
    </location>
</feature>
<name>A0AAN6NDH7_9PEZI</name>
<comment type="caution">
    <text evidence="2">The sequence shown here is derived from an EMBL/GenBank/DDBJ whole genome shotgun (WGS) entry which is preliminary data.</text>
</comment>
<feature type="compositionally biased region" description="Polar residues" evidence="1">
    <location>
        <begin position="244"/>
        <end position="255"/>
    </location>
</feature>
<feature type="compositionally biased region" description="Acidic residues" evidence="1">
    <location>
        <begin position="432"/>
        <end position="444"/>
    </location>
</feature>
<evidence type="ECO:0000256" key="1">
    <source>
        <dbReference type="SAM" id="MobiDB-lite"/>
    </source>
</evidence>